<dbReference type="Proteomes" id="UP000199202">
    <property type="component" value="Unassembled WGS sequence"/>
</dbReference>
<dbReference type="AlphaFoldDB" id="A0A1G8LZH9"/>
<gene>
    <name evidence="2" type="ORF">SAMN05421869_106254</name>
</gene>
<feature type="domain" description="Luciferase" evidence="1">
    <location>
        <begin position="48"/>
        <end position="110"/>
    </location>
</feature>
<dbReference type="InterPro" id="IPR040841">
    <property type="entry name" value="Luciferase_dom"/>
</dbReference>
<proteinExistence type="predicted"/>
<dbReference type="Pfam" id="PF17648">
    <property type="entry name" value="Luciferase"/>
    <property type="match status" value="1"/>
</dbReference>
<accession>A0A1G8LZH9</accession>
<protein>
    <recommendedName>
        <fullName evidence="1">Luciferase domain-containing protein</fullName>
    </recommendedName>
</protein>
<evidence type="ECO:0000259" key="1">
    <source>
        <dbReference type="Pfam" id="PF17648"/>
    </source>
</evidence>
<dbReference type="EMBL" id="FNDJ01000006">
    <property type="protein sequence ID" value="SDI61078.1"/>
    <property type="molecule type" value="Genomic_DNA"/>
</dbReference>
<evidence type="ECO:0000313" key="3">
    <source>
        <dbReference type="Proteomes" id="UP000199202"/>
    </source>
</evidence>
<name>A0A1G8LZH9_9ACTN</name>
<evidence type="ECO:0000313" key="2">
    <source>
        <dbReference type="EMBL" id="SDI61078.1"/>
    </source>
</evidence>
<reference evidence="2 3" key="1">
    <citation type="submission" date="2016-10" db="EMBL/GenBank/DDBJ databases">
        <authorList>
            <person name="de Groot N.N."/>
        </authorList>
    </citation>
    <scope>NUCLEOTIDE SEQUENCE [LARGE SCALE GENOMIC DNA]</scope>
    <source>
        <strain evidence="2 3">CGMCC 4.6533</strain>
    </source>
</reference>
<sequence length="131" mass="14232">MGRVTRRHPAVREPAFPYAAQAIDSLRSWPALAPAHHDNGVVFTAEDREIVRFNGRGTAHLHLTRPVLDRLMDVLAKSVHLGLATEPGWVVISLEDSMDLHALLALVSVAIKANAEPPAEETVTDGMTSRG</sequence>
<keyword evidence="3" id="KW-1185">Reference proteome</keyword>
<organism evidence="2 3">
    <name type="scientific">Nonomuraea jiangxiensis</name>
    <dbReference type="NCBI Taxonomy" id="633440"/>
    <lineage>
        <taxon>Bacteria</taxon>
        <taxon>Bacillati</taxon>
        <taxon>Actinomycetota</taxon>
        <taxon>Actinomycetes</taxon>
        <taxon>Streptosporangiales</taxon>
        <taxon>Streptosporangiaceae</taxon>
        <taxon>Nonomuraea</taxon>
    </lineage>
</organism>